<sequence>MKSVCDSRLGAARLDLWGGRSVIWDTPSPPPAAKMQFFTASGKSMLCNVRLRTLDLRSTRGLTFFYIRSSLRAIHSHTSRFPTALTTYARLSELDRRDVVWVHVPIAPNDRIIGLGIRTSGMEDDFTSPSVLRNAIWVRGWGPEVECSSGTDEHHHNDSGEHMVCVPIKEYLDCHWDDRWTRLEIQEHAPEAVAAIMQVDMNGRNPLEFTV</sequence>
<comment type="caution">
    <text evidence="1">The sequence shown here is derived from an EMBL/GenBank/DDBJ whole genome shotgun (WGS) entry which is preliminary data.</text>
</comment>
<organism evidence="1 2">
    <name type="scientific">Fusarium musae</name>
    <dbReference type="NCBI Taxonomy" id="1042133"/>
    <lineage>
        <taxon>Eukaryota</taxon>
        <taxon>Fungi</taxon>
        <taxon>Dikarya</taxon>
        <taxon>Ascomycota</taxon>
        <taxon>Pezizomycotina</taxon>
        <taxon>Sordariomycetes</taxon>
        <taxon>Hypocreomycetidae</taxon>
        <taxon>Hypocreales</taxon>
        <taxon>Nectriaceae</taxon>
        <taxon>Fusarium</taxon>
    </lineage>
</organism>
<dbReference type="AlphaFoldDB" id="A0A9P8DTV2"/>
<evidence type="ECO:0000313" key="1">
    <source>
        <dbReference type="EMBL" id="KAG9508049.1"/>
    </source>
</evidence>
<accession>A0A9P8DTV2</accession>
<dbReference type="EMBL" id="JAHBCI010000001">
    <property type="protein sequence ID" value="KAG9508049.1"/>
    <property type="molecule type" value="Genomic_DNA"/>
</dbReference>
<dbReference type="KEGG" id="fmu:J7337_001607"/>
<gene>
    <name evidence="1" type="ORF">J7337_001607</name>
</gene>
<name>A0A9P8DTV2_9HYPO</name>
<dbReference type="Proteomes" id="UP000827133">
    <property type="component" value="Unassembled WGS sequence"/>
</dbReference>
<dbReference type="GeneID" id="68309464"/>
<proteinExistence type="predicted"/>
<dbReference type="RefSeq" id="XP_044687048.1">
    <property type="nucleotide sequence ID" value="XM_044819346.1"/>
</dbReference>
<keyword evidence="2" id="KW-1185">Reference proteome</keyword>
<evidence type="ECO:0000313" key="2">
    <source>
        <dbReference type="Proteomes" id="UP000827133"/>
    </source>
</evidence>
<reference evidence="1" key="1">
    <citation type="journal article" date="2021" name="Mol. Plant Microbe Interact.">
        <title>Telomere to telomere genome assembly of Fusarium musae F31, causal agent of crown rot disease of banana.</title>
        <authorList>
            <person name="Degradi L."/>
            <person name="Tava V."/>
            <person name="Kunova A."/>
            <person name="Cortesi P."/>
            <person name="Saracchi M."/>
            <person name="Pasquali M."/>
        </authorList>
    </citation>
    <scope>NUCLEOTIDE SEQUENCE</scope>
    <source>
        <strain evidence="1">F31</strain>
    </source>
</reference>
<protein>
    <submittedName>
        <fullName evidence="1">Uncharacterized protein</fullName>
    </submittedName>
</protein>